<dbReference type="NCBIfam" id="NF009554">
    <property type="entry name" value="PRK12999.1"/>
    <property type="match status" value="1"/>
</dbReference>
<evidence type="ECO:0000313" key="17">
    <source>
        <dbReference type="EMBL" id="KAK7240120.1"/>
    </source>
</evidence>
<dbReference type="InterPro" id="IPR011764">
    <property type="entry name" value="Biotin_carboxylation_dom"/>
</dbReference>
<keyword evidence="7 11" id="KW-0547">Nucleotide-binding</keyword>
<dbReference type="PANTHER" id="PTHR43778:SF2">
    <property type="entry name" value="PYRUVATE CARBOXYLASE, MITOCHONDRIAL"/>
    <property type="match status" value="1"/>
</dbReference>
<evidence type="ECO:0000256" key="3">
    <source>
        <dbReference type="ARBA" id="ARBA00013057"/>
    </source>
</evidence>
<feature type="domain" description="Biotin carboxylation" evidence="15">
    <location>
        <begin position="63"/>
        <end position="512"/>
    </location>
</feature>
<keyword evidence="18" id="KW-1185">Reference proteome</keyword>
<dbReference type="NCBIfam" id="NF006761">
    <property type="entry name" value="PRK09282.1"/>
    <property type="match status" value="1"/>
</dbReference>
<dbReference type="SUPFAM" id="SSF56059">
    <property type="entry name" value="Glutathione synthetase ATP-binding domain-like"/>
    <property type="match status" value="1"/>
</dbReference>
<dbReference type="InterPro" id="IPR000089">
    <property type="entry name" value="Biotin_lipoyl"/>
</dbReference>
<dbReference type="Proteomes" id="UP001363151">
    <property type="component" value="Unassembled WGS sequence"/>
</dbReference>
<dbReference type="SMART" id="SM00878">
    <property type="entry name" value="Biotin_carb_C"/>
    <property type="match status" value="1"/>
</dbReference>
<gene>
    <name evidence="17" type="primary">PC</name>
    <name evidence="17" type="ORF">SO694_00117049</name>
</gene>
<feature type="domain" description="ATP-grasp" evidence="14">
    <location>
        <begin position="183"/>
        <end position="380"/>
    </location>
</feature>
<dbReference type="Gene3D" id="3.10.600.10">
    <property type="entry name" value="pyruvate carboxylase f1077a mutant domain"/>
    <property type="match status" value="1"/>
</dbReference>
<dbReference type="InterPro" id="IPR003379">
    <property type="entry name" value="Carboxylase_cons_dom"/>
</dbReference>
<evidence type="ECO:0000256" key="11">
    <source>
        <dbReference type="PROSITE-ProRule" id="PRU00409"/>
    </source>
</evidence>
<keyword evidence="9" id="KW-0092">Biotin</keyword>
<keyword evidence="12" id="KW-0732">Signal</keyword>
<dbReference type="InterPro" id="IPR005479">
    <property type="entry name" value="CPAse_ATP-bd"/>
</dbReference>
<dbReference type="Gene3D" id="2.40.50.100">
    <property type="match status" value="1"/>
</dbReference>
<keyword evidence="4" id="KW-0312">Gluconeogenesis</keyword>
<evidence type="ECO:0000256" key="1">
    <source>
        <dbReference type="ARBA" id="ARBA00001953"/>
    </source>
</evidence>
<dbReference type="PROSITE" id="PS50979">
    <property type="entry name" value="BC"/>
    <property type="match status" value="1"/>
</dbReference>
<dbReference type="InterPro" id="IPR011761">
    <property type="entry name" value="ATP-grasp"/>
</dbReference>
<dbReference type="Pfam" id="PF00289">
    <property type="entry name" value="Biotin_carb_N"/>
    <property type="match status" value="1"/>
</dbReference>
<sequence>MARALLLALVASVGTALVPQRQPFARTSPNAASTLDKADVATSDKDCVVDDFSVGACDDDTPPFKKILAANRAEIAVRIMRAGTELNMATVGIYAHEDRKSAHRWCADETYMLPAAGTPVGAYLEAQNIVDIAVREGVEAIHPGYGFLSESSELARLCEENGIAFVGPTVKNLNDFSDKVSARQTAIAAGVPVIPGTDGALDNADQAYEFAKEAGLPLMIKATMGGGGKGMRIARTLDEVRSQFDAASSEALAGFGDGTCFIERYVENPRHVEIQIIGDGDDVVHLWERDCSVQRRHQKVIEMAPAWNLDSALRKKLQDDAVKLGKLAKYENAGTVEFLVDVANNEHFFIEVNPRIQVEHTVTEEVTGIDIVQTQFKIAAGAKLGELGLVQEDIKARGVAIQCRITTENPERDFAPDTGTLSVYRHAQGFGMRIDGIGYSGMQVTPFFDSLLVKYTTRASTWGVAVRRMRRALLEMRIRGVKTNVPFLLNVLEHPDFIEGTVDTSFIGDNPDLVNIGKSTWQVANYQSDQDKVYRVERNLRYLAKVAVNGHPETLGADAAKIGAVRATAVPVPAVEAPAVKNPWRKILLDDGPEALAKAVRAHPKLLMTDTTWRDAHQSLLATRVRTADLAAIAAPTQDALGDAAFSLEMWGGATFDVCLRFLHECPWRRLETLRAAAPDVPFQMLLRGANAVGYTSYPDDVVYQFCETAKEKGVDVFRVFDSLNDVENLELGVKAAKAAGGFVEAAICYTGDVANEAPDNKYSLSYYRDLAKRFVDDLGVHGLAIKDMAGLLTPKSATMLVSALRADFPDVPIHVHTHDSAGLGVAAMVAAADAGADIVDGAVDAMSGLTSQPSLGAIAAATDTSLDSAAYSKISSYWDTVRATLYAPFESGQLATASDVKVHEIPGGQYTNLLFQSRQLGLDGRFDDVKAKYAMANRILGDIPKVTPSSKVVGDLAQFMVAQNLMEADVGLTENVARLPDSVVDYLKGSLGTPPGGFPEPLRTDALAAKNLEPLQGRPGASLGAYDFEEAREMLKEKYADATKQITFEDVLSHALYPAVFSDYMDHRLVYGDVDHLPTHVFLRPMKVNDEVSFDDARGRKYFIKLVAKSTPDESGSRNLAFEVNGERWQFRVTDEGHLKRLSGEGTSGVSLARAKATRAADQVGAPMPGVVVAVNVKEGDVVKKGETLFVLSAMKMESTIVAPQDGTVDSILINSGDSVEAEDLLATVN</sequence>
<evidence type="ECO:0000259" key="16">
    <source>
        <dbReference type="PROSITE" id="PS50991"/>
    </source>
</evidence>
<evidence type="ECO:0000256" key="7">
    <source>
        <dbReference type="ARBA" id="ARBA00022741"/>
    </source>
</evidence>
<dbReference type="EMBL" id="JBBJCI010000216">
    <property type="protein sequence ID" value="KAK7240120.1"/>
    <property type="molecule type" value="Genomic_DNA"/>
</dbReference>
<dbReference type="Pfam" id="PF00682">
    <property type="entry name" value="HMGL-like"/>
    <property type="match status" value="1"/>
</dbReference>
<dbReference type="InterPro" id="IPR016185">
    <property type="entry name" value="PreATP-grasp_dom_sf"/>
</dbReference>
<dbReference type="PANTHER" id="PTHR43778">
    <property type="entry name" value="PYRUVATE CARBOXYLASE"/>
    <property type="match status" value="1"/>
</dbReference>
<keyword evidence="5" id="KW-0436">Ligase</keyword>
<dbReference type="Pfam" id="PF02785">
    <property type="entry name" value="Biotin_carb_C"/>
    <property type="match status" value="1"/>
</dbReference>
<dbReference type="InterPro" id="IPR011053">
    <property type="entry name" value="Single_hybrid_motif"/>
</dbReference>
<dbReference type="Gene3D" id="3.20.20.70">
    <property type="entry name" value="Aldolase class I"/>
    <property type="match status" value="1"/>
</dbReference>
<evidence type="ECO:0000256" key="4">
    <source>
        <dbReference type="ARBA" id="ARBA00022432"/>
    </source>
</evidence>
<evidence type="ECO:0000256" key="10">
    <source>
        <dbReference type="ARBA" id="ARBA00023268"/>
    </source>
</evidence>
<dbReference type="CDD" id="cd07937">
    <property type="entry name" value="DRE_TIM_PC_TC_5S"/>
    <property type="match status" value="1"/>
</dbReference>
<dbReference type="InterPro" id="IPR001882">
    <property type="entry name" value="Biotin_BS"/>
</dbReference>
<dbReference type="PROSITE" id="PS50991">
    <property type="entry name" value="PYR_CT"/>
    <property type="match status" value="1"/>
</dbReference>
<evidence type="ECO:0000256" key="2">
    <source>
        <dbReference type="ARBA" id="ARBA00004742"/>
    </source>
</evidence>
<protein>
    <recommendedName>
        <fullName evidence="3">pyruvate carboxylase</fullName>
        <ecNumber evidence="3">6.4.1.1</ecNumber>
    </recommendedName>
</protein>
<dbReference type="SUPFAM" id="SSF89000">
    <property type="entry name" value="post-HMGL domain-like"/>
    <property type="match status" value="1"/>
</dbReference>
<dbReference type="CDD" id="cd06850">
    <property type="entry name" value="biotinyl_domain"/>
    <property type="match status" value="1"/>
</dbReference>
<evidence type="ECO:0000313" key="18">
    <source>
        <dbReference type="Proteomes" id="UP001363151"/>
    </source>
</evidence>
<keyword evidence="6" id="KW-0479">Metal-binding</keyword>
<dbReference type="PROSITE" id="PS00188">
    <property type="entry name" value="BIOTIN"/>
    <property type="match status" value="1"/>
</dbReference>
<dbReference type="SUPFAM" id="SSF51246">
    <property type="entry name" value="Rudiment single hybrid motif"/>
    <property type="match status" value="1"/>
</dbReference>
<dbReference type="SUPFAM" id="SSF51569">
    <property type="entry name" value="Aldolase"/>
    <property type="match status" value="1"/>
</dbReference>
<dbReference type="InterPro" id="IPR011054">
    <property type="entry name" value="Rudment_hybrid_motif"/>
</dbReference>
<dbReference type="Pfam" id="PF02786">
    <property type="entry name" value="CPSase_L_D2"/>
    <property type="match status" value="1"/>
</dbReference>
<dbReference type="SUPFAM" id="SSF52440">
    <property type="entry name" value="PreATP-grasp domain"/>
    <property type="match status" value="1"/>
</dbReference>
<evidence type="ECO:0000259" key="15">
    <source>
        <dbReference type="PROSITE" id="PS50979"/>
    </source>
</evidence>
<dbReference type="InterPro" id="IPR005930">
    <property type="entry name" value="Pyruv_COase"/>
</dbReference>
<dbReference type="NCBIfam" id="TIGR01235">
    <property type="entry name" value="pyruv_carbox"/>
    <property type="match status" value="1"/>
</dbReference>
<comment type="pathway">
    <text evidence="2">Carbohydrate biosynthesis; gluconeogenesis.</text>
</comment>
<dbReference type="PROSITE" id="PS00867">
    <property type="entry name" value="CPSASE_2"/>
    <property type="match status" value="1"/>
</dbReference>
<dbReference type="PROSITE" id="PS50975">
    <property type="entry name" value="ATP_GRASP"/>
    <property type="match status" value="1"/>
</dbReference>
<evidence type="ECO:0000259" key="13">
    <source>
        <dbReference type="PROSITE" id="PS50968"/>
    </source>
</evidence>
<feature type="domain" description="Lipoyl-binding" evidence="13">
    <location>
        <begin position="1153"/>
        <end position="1231"/>
    </location>
</feature>
<proteinExistence type="predicted"/>
<dbReference type="InterPro" id="IPR005481">
    <property type="entry name" value="BC-like_N"/>
</dbReference>
<feature type="domain" description="Pyruvate carboxyltransferase" evidence="16">
    <location>
        <begin position="606"/>
        <end position="885"/>
    </location>
</feature>
<dbReference type="InterPro" id="IPR055268">
    <property type="entry name" value="PCB-like"/>
</dbReference>
<dbReference type="Gene3D" id="3.30.470.20">
    <property type="entry name" value="ATP-grasp fold, B domain"/>
    <property type="match status" value="1"/>
</dbReference>
<name>A0ABR1FWF0_AURAN</name>
<evidence type="ECO:0000256" key="8">
    <source>
        <dbReference type="ARBA" id="ARBA00022840"/>
    </source>
</evidence>
<evidence type="ECO:0000259" key="14">
    <source>
        <dbReference type="PROSITE" id="PS50975"/>
    </source>
</evidence>
<reference evidence="17 18" key="1">
    <citation type="submission" date="2024-03" db="EMBL/GenBank/DDBJ databases">
        <title>Aureococcus anophagefferens CCMP1851 and Kratosvirus quantuckense: Draft genome of a second virus-susceptible host strain in the model system.</title>
        <authorList>
            <person name="Chase E."/>
            <person name="Truchon A.R."/>
            <person name="Schepens W."/>
            <person name="Wilhelm S.W."/>
        </authorList>
    </citation>
    <scope>NUCLEOTIDE SEQUENCE [LARGE SCALE GENOMIC DNA]</scope>
    <source>
        <strain evidence="17 18">CCMP1851</strain>
    </source>
</reference>
<dbReference type="Pfam" id="PF02436">
    <property type="entry name" value="PYC_OADA"/>
    <property type="match status" value="1"/>
</dbReference>
<accession>A0ABR1FWF0</accession>
<dbReference type="InterPro" id="IPR013785">
    <property type="entry name" value="Aldolase_TIM"/>
</dbReference>
<keyword evidence="10" id="KW-0511">Multifunctional enzyme</keyword>
<dbReference type="EC" id="6.4.1.1" evidence="3"/>
<keyword evidence="17" id="KW-0670">Pyruvate</keyword>
<evidence type="ECO:0000256" key="6">
    <source>
        <dbReference type="ARBA" id="ARBA00022723"/>
    </source>
</evidence>
<keyword evidence="8 11" id="KW-0067">ATP-binding</keyword>
<dbReference type="PROSITE" id="PS50968">
    <property type="entry name" value="BIOTINYL_LIPOYL"/>
    <property type="match status" value="1"/>
</dbReference>
<organism evidence="17 18">
    <name type="scientific">Aureococcus anophagefferens</name>
    <name type="common">Harmful bloom alga</name>
    <dbReference type="NCBI Taxonomy" id="44056"/>
    <lineage>
        <taxon>Eukaryota</taxon>
        <taxon>Sar</taxon>
        <taxon>Stramenopiles</taxon>
        <taxon>Ochrophyta</taxon>
        <taxon>Pelagophyceae</taxon>
        <taxon>Pelagomonadales</taxon>
        <taxon>Pelagomonadaceae</taxon>
        <taxon>Aureococcus</taxon>
    </lineage>
</organism>
<comment type="cofactor">
    <cofactor evidence="1">
        <name>biotin</name>
        <dbReference type="ChEBI" id="CHEBI:57586"/>
    </cofactor>
</comment>
<dbReference type="InterPro" id="IPR000891">
    <property type="entry name" value="PYR_CT"/>
</dbReference>
<comment type="caution">
    <text evidence="17">The sequence shown here is derived from an EMBL/GenBank/DDBJ whole genome shotgun (WGS) entry which is preliminary data.</text>
</comment>
<feature type="signal peptide" evidence="12">
    <location>
        <begin position="1"/>
        <end position="16"/>
    </location>
</feature>
<evidence type="ECO:0000256" key="5">
    <source>
        <dbReference type="ARBA" id="ARBA00022598"/>
    </source>
</evidence>
<evidence type="ECO:0000256" key="9">
    <source>
        <dbReference type="ARBA" id="ARBA00023267"/>
    </source>
</evidence>
<dbReference type="SUPFAM" id="SSF51230">
    <property type="entry name" value="Single hybrid motif"/>
    <property type="match status" value="1"/>
</dbReference>
<dbReference type="Pfam" id="PF00364">
    <property type="entry name" value="Biotin_lipoyl"/>
    <property type="match status" value="1"/>
</dbReference>
<dbReference type="InterPro" id="IPR005482">
    <property type="entry name" value="Biotin_COase_C"/>
</dbReference>
<evidence type="ECO:0000256" key="12">
    <source>
        <dbReference type="SAM" id="SignalP"/>
    </source>
</evidence>
<feature type="chain" id="PRO_5045358065" description="pyruvate carboxylase" evidence="12">
    <location>
        <begin position="17"/>
        <end position="1231"/>
    </location>
</feature>